<dbReference type="EC" id="1.3.99.-" evidence="3"/>
<evidence type="ECO:0000259" key="2">
    <source>
        <dbReference type="PROSITE" id="PS51918"/>
    </source>
</evidence>
<feature type="non-terminal residue" evidence="3">
    <location>
        <position position="1"/>
    </location>
</feature>
<dbReference type="SUPFAM" id="SSF102114">
    <property type="entry name" value="Radical SAM enzymes"/>
    <property type="match status" value="1"/>
</dbReference>
<proteinExistence type="inferred from homology"/>
<dbReference type="GO" id="GO:0006779">
    <property type="term" value="P:porphyrin-containing compound biosynthetic process"/>
    <property type="evidence" value="ECO:0007669"/>
    <property type="project" value="InterPro"/>
</dbReference>
<accession>A0A5J4R498</accession>
<dbReference type="EMBL" id="SNRY01001869">
    <property type="protein sequence ID" value="KAA6328134.1"/>
    <property type="molecule type" value="Genomic_DNA"/>
</dbReference>
<dbReference type="GO" id="GO:0004109">
    <property type="term" value="F:coproporphyrinogen oxidase activity"/>
    <property type="evidence" value="ECO:0007669"/>
    <property type="project" value="InterPro"/>
</dbReference>
<dbReference type="Gene3D" id="3.80.30.20">
    <property type="entry name" value="tm_1862 like domain"/>
    <property type="match status" value="1"/>
</dbReference>
<gene>
    <name evidence="3" type="ORF">EZS27_022935</name>
</gene>
<dbReference type="InterPro" id="IPR004559">
    <property type="entry name" value="HemW-like"/>
</dbReference>
<protein>
    <submittedName>
        <fullName evidence="3">Oxygen-independent coproporphyrinogen-III oxidase-like protein YqeR</fullName>
        <ecNumber evidence="3">1.3.99.-</ecNumber>
    </submittedName>
</protein>
<keyword evidence="3" id="KW-0560">Oxidoreductase</keyword>
<dbReference type="InterPro" id="IPR010723">
    <property type="entry name" value="HemN_C"/>
</dbReference>
<comment type="caution">
    <text evidence="3">The sequence shown here is derived from an EMBL/GenBank/DDBJ whole genome shotgun (WGS) entry which is preliminary data.</text>
</comment>
<feature type="domain" description="Radical SAM core" evidence="2">
    <location>
        <begin position="1"/>
        <end position="199"/>
    </location>
</feature>
<dbReference type="Pfam" id="PF04055">
    <property type="entry name" value="Radical_SAM"/>
    <property type="match status" value="1"/>
</dbReference>
<dbReference type="Pfam" id="PF06969">
    <property type="entry name" value="HemN_C"/>
    <property type="match status" value="1"/>
</dbReference>
<dbReference type="PANTHER" id="PTHR13932">
    <property type="entry name" value="COPROPORPHYRINIGEN III OXIDASE"/>
    <property type="match status" value="1"/>
</dbReference>
<dbReference type="GO" id="GO:0005737">
    <property type="term" value="C:cytoplasm"/>
    <property type="evidence" value="ECO:0007669"/>
    <property type="project" value="InterPro"/>
</dbReference>
<dbReference type="InterPro" id="IPR034505">
    <property type="entry name" value="Coproporphyrinogen-III_oxidase"/>
</dbReference>
<dbReference type="InterPro" id="IPR058240">
    <property type="entry name" value="rSAM_sf"/>
</dbReference>
<dbReference type="NCBIfam" id="TIGR00539">
    <property type="entry name" value="hemN_rel"/>
    <property type="match status" value="1"/>
</dbReference>
<dbReference type="PANTHER" id="PTHR13932:SF5">
    <property type="entry name" value="RADICAL S-ADENOSYL METHIONINE DOMAIN-CONTAINING PROTEIN 1, MITOCHONDRIAL"/>
    <property type="match status" value="1"/>
</dbReference>
<evidence type="ECO:0000256" key="1">
    <source>
        <dbReference type="ARBA" id="ARBA00006100"/>
    </source>
</evidence>
<evidence type="ECO:0000313" key="3">
    <source>
        <dbReference type="EMBL" id="KAA6328134.1"/>
    </source>
</evidence>
<sequence>IDALCRELETRKPYLQGEPVKTIYFGGGTPSLLHAEDFHKLFNTLSRIYGMEACKEITLEANPDDLNTEYVQLLSAFPFNRISIGIQTFNDTLLHFLNRRHSAEQALTAVDNCRRVGFDNVSIDLMYGLPGETLKDLICDLSHAISLHVEHISAYHLTYEKGTPIYGMLQKHRIKEVDEENSLRFFAVLTGRLSEAGYEQYEISNFCRPGKYSLHNTAYWEGIAYMGCGLSAHSYNGHSREWNTSSLDDYLKGMEDDRRMYETEELTPITRYNERIVTSVRTRRGLSLKQLEADFGKEYFVYCFQMAQKYLNSGQLEVSDDYLRLTQEGIFVSDGIMSDLFRI</sequence>
<dbReference type="InterPro" id="IPR007197">
    <property type="entry name" value="rSAM"/>
</dbReference>
<name>A0A5J4R498_9ZZZZ</name>
<dbReference type="InterPro" id="IPR023404">
    <property type="entry name" value="rSAM_horseshoe"/>
</dbReference>
<reference evidence="3" key="1">
    <citation type="submission" date="2019-03" db="EMBL/GenBank/DDBJ databases">
        <title>Single cell metagenomics reveals metabolic interactions within the superorganism composed of flagellate Streblomastix strix and complex community of Bacteroidetes bacteria on its surface.</title>
        <authorList>
            <person name="Treitli S.C."/>
            <person name="Kolisko M."/>
            <person name="Husnik F."/>
            <person name="Keeling P."/>
            <person name="Hampl V."/>
        </authorList>
    </citation>
    <scope>NUCLEOTIDE SEQUENCE</scope>
    <source>
        <strain evidence="3">STM</strain>
    </source>
</reference>
<dbReference type="InterPro" id="IPR006638">
    <property type="entry name" value="Elp3/MiaA/NifB-like_rSAM"/>
</dbReference>
<dbReference type="GO" id="GO:0051539">
    <property type="term" value="F:4 iron, 4 sulfur cluster binding"/>
    <property type="evidence" value="ECO:0007669"/>
    <property type="project" value="InterPro"/>
</dbReference>
<dbReference type="SMART" id="SM00729">
    <property type="entry name" value="Elp3"/>
    <property type="match status" value="1"/>
</dbReference>
<dbReference type="AlphaFoldDB" id="A0A5J4R498"/>
<comment type="similarity">
    <text evidence="1">Belongs to the anaerobic coproporphyrinogen-III oxidase family. HemW subfamily.</text>
</comment>
<dbReference type="PROSITE" id="PS51918">
    <property type="entry name" value="RADICAL_SAM"/>
    <property type="match status" value="1"/>
</dbReference>
<organism evidence="3">
    <name type="scientific">termite gut metagenome</name>
    <dbReference type="NCBI Taxonomy" id="433724"/>
    <lineage>
        <taxon>unclassified sequences</taxon>
        <taxon>metagenomes</taxon>
        <taxon>organismal metagenomes</taxon>
    </lineage>
</organism>